<name>A0A5Q5BDZ6_MYCSS</name>
<evidence type="ECO:0000256" key="2">
    <source>
        <dbReference type="ARBA" id="ARBA00023136"/>
    </source>
</evidence>
<comment type="subcellular location">
    <subcellularLocation>
        <location evidence="1">Membrane</location>
    </subcellularLocation>
</comment>
<evidence type="ECO:0000256" key="1">
    <source>
        <dbReference type="ARBA" id="ARBA00004370"/>
    </source>
</evidence>
<evidence type="ECO:0008006" key="4">
    <source>
        <dbReference type="Google" id="ProtNLM"/>
    </source>
</evidence>
<dbReference type="PANTHER" id="PTHR37042">
    <property type="entry name" value="OUTER MEMBRANE PROTEIN RV1973"/>
    <property type="match status" value="1"/>
</dbReference>
<keyword evidence="2" id="KW-0472">Membrane</keyword>
<proteinExistence type="predicted"/>
<dbReference type="EMBL" id="CP000384">
    <property type="protein sequence ID" value="ABG06406.1"/>
    <property type="molecule type" value="Genomic_DNA"/>
</dbReference>
<dbReference type="AlphaFoldDB" id="A0A5Q5BDZ6"/>
<accession>A0A5Q5BDZ6</accession>
<dbReference type="GO" id="GO:0016020">
    <property type="term" value="C:membrane"/>
    <property type="evidence" value="ECO:0007669"/>
    <property type="project" value="UniProtKB-SubCell"/>
</dbReference>
<reference evidence="3" key="1">
    <citation type="submission" date="2006-06" db="EMBL/GenBank/DDBJ databases">
        <title>Complete sequence of chromosome of Mycobacterium sp. MCS.</title>
        <authorList>
            <consortium name="US DOE Joint Genome Institute"/>
            <person name="Copeland A."/>
            <person name="Lucas S."/>
            <person name="Lapidus A."/>
            <person name="Barry K."/>
            <person name="Detter J.C."/>
            <person name="Glavina del Rio T."/>
            <person name="Hammon N."/>
            <person name="Israni S."/>
            <person name="Dalin E."/>
            <person name="Tice H."/>
            <person name="Pitluck S."/>
            <person name="Martinez M."/>
            <person name="Schmutz J."/>
            <person name="Larimer F."/>
            <person name="Land M."/>
            <person name="Hauser L."/>
            <person name="Kyrpides N."/>
            <person name="Kim E."/>
            <person name="Miller C.D."/>
            <person name="Hughes J.E."/>
            <person name="Anderson A.J."/>
            <person name="Sims R.C."/>
            <person name="Richardson P."/>
        </authorList>
    </citation>
    <scope>NUCLEOTIDE SEQUENCE [LARGE SCALE GENOMIC DNA]</scope>
    <source>
        <strain evidence="3">MCS</strain>
    </source>
</reference>
<organism evidence="3">
    <name type="scientific">Mycobacterium sp. (strain MCS)</name>
    <dbReference type="NCBI Taxonomy" id="164756"/>
    <lineage>
        <taxon>Bacteria</taxon>
        <taxon>Bacillati</taxon>
        <taxon>Actinomycetota</taxon>
        <taxon>Actinomycetes</taxon>
        <taxon>Mycobacteriales</taxon>
        <taxon>Mycobacteriaceae</taxon>
        <taxon>Mycobacterium</taxon>
    </lineage>
</organism>
<protein>
    <recommendedName>
        <fullName evidence="4">Twin-arginine translocation pathway signal</fullName>
    </recommendedName>
</protein>
<dbReference type="KEGG" id="mmc:Mmcs_0285"/>
<dbReference type="PANTHER" id="PTHR37042:SF4">
    <property type="entry name" value="OUTER MEMBRANE PROTEIN RV1973"/>
    <property type="match status" value="1"/>
</dbReference>
<evidence type="ECO:0000313" key="3">
    <source>
        <dbReference type="EMBL" id="ABG06406.1"/>
    </source>
</evidence>
<sequence precursor="true">MRQARWRLILTVLIAAASVGLAVVLYVTQYRTDVQTDGAAASAAVRAASEGTVALLSYQPDSVDTDLTAAKTHLTGEFLTYYGKFSDEILLPAARERAVRSEAAVVRAAEAEIHPDAAKVLVYVNQTTTSRERPDASQTASSVMVSLTKVGERWLISAFDPI</sequence>
<gene>
    <name evidence="3" type="ordered locus">Mmcs_0285</name>
</gene>